<evidence type="ECO:0000313" key="2">
    <source>
        <dbReference type="EMBL" id="GBP46157.1"/>
    </source>
</evidence>
<proteinExistence type="predicted"/>
<feature type="region of interest" description="Disordered" evidence="1">
    <location>
        <begin position="73"/>
        <end position="95"/>
    </location>
</feature>
<keyword evidence="3" id="KW-1185">Reference proteome</keyword>
<protein>
    <submittedName>
        <fullName evidence="2">Uncharacterized protein</fullName>
    </submittedName>
</protein>
<dbReference type="Proteomes" id="UP000299102">
    <property type="component" value="Unassembled WGS sequence"/>
</dbReference>
<accession>A0A4C1W7R5</accession>
<evidence type="ECO:0000313" key="3">
    <source>
        <dbReference type="Proteomes" id="UP000299102"/>
    </source>
</evidence>
<reference evidence="2 3" key="1">
    <citation type="journal article" date="2019" name="Commun. Biol.">
        <title>The bagworm genome reveals a unique fibroin gene that provides high tensile strength.</title>
        <authorList>
            <person name="Kono N."/>
            <person name="Nakamura H."/>
            <person name="Ohtoshi R."/>
            <person name="Tomita M."/>
            <person name="Numata K."/>
            <person name="Arakawa K."/>
        </authorList>
    </citation>
    <scope>NUCLEOTIDE SEQUENCE [LARGE SCALE GENOMIC DNA]</scope>
</reference>
<dbReference type="EMBL" id="BGZK01000478">
    <property type="protein sequence ID" value="GBP46157.1"/>
    <property type="molecule type" value="Genomic_DNA"/>
</dbReference>
<dbReference type="AlphaFoldDB" id="A0A4C1W7R5"/>
<gene>
    <name evidence="2" type="ORF">EVAR_24564_1</name>
</gene>
<comment type="caution">
    <text evidence="2">The sequence shown here is derived from an EMBL/GenBank/DDBJ whole genome shotgun (WGS) entry which is preliminary data.</text>
</comment>
<organism evidence="2 3">
    <name type="scientific">Eumeta variegata</name>
    <name type="common">Bagworm moth</name>
    <name type="synonym">Eumeta japonica</name>
    <dbReference type="NCBI Taxonomy" id="151549"/>
    <lineage>
        <taxon>Eukaryota</taxon>
        <taxon>Metazoa</taxon>
        <taxon>Ecdysozoa</taxon>
        <taxon>Arthropoda</taxon>
        <taxon>Hexapoda</taxon>
        <taxon>Insecta</taxon>
        <taxon>Pterygota</taxon>
        <taxon>Neoptera</taxon>
        <taxon>Endopterygota</taxon>
        <taxon>Lepidoptera</taxon>
        <taxon>Glossata</taxon>
        <taxon>Ditrysia</taxon>
        <taxon>Tineoidea</taxon>
        <taxon>Psychidae</taxon>
        <taxon>Oiketicinae</taxon>
        <taxon>Eumeta</taxon>
    </lineage>
</organism>
<evidence type="ECO:0000256" key="1">
    <source>
        <dbReference type="SAM" id="MobiDB-lite"/>
    </source>
</evidence>
<name>A0A4C1W7R5_EUMVA</name>
<sequence>MDKSMLRQIRMQEVRSIISGRTVRSQCKLVSGERVLETTGYARASIGSERLGLHVRLDKLKARLALNEAARTGPELNPFTRPRRTTRKVYPPRGA</sequence>